<evidence type="ECO:0000313" key="2">
    <source>
        <dbReference type="EMBL" id="CCG00391.1"/>
    </source>
</evidence>
<dbReference type="AlphaFoldDB" id="H6RH80"/>
<evidence type="ECO:0008006" key="4">
    <source>
        <dbReference type="Google" id="ProtNLM"/>
    </source>
</evidence>
<dbReference type="EMBL" id="FO117606">
    <property type="protein sequence ID" value="CCG00391.1"/>
    <property type="molecule type" value="Genomic_DNA"/>
</dbReference>
<evidence type="ECO:0000313" key="3">
    <source>
        <dbReference type="EMBL" id="CCG00431.1"/>
    </source>
</evidence>
<organism evidence="2">
    <name type="scientific">uncultured Flavobacteriia bacterium</name>
    <dbReference type="NCBI Taxonomy" id="212695"/>
    <lineage>
        <taxon>Bacteria</taxon>
        <taxon>Pseudomonadati</taxon>
        <taxon>Bacteroidota</taxon>
        <taxon>Flavobacteriia</taxon>
        <taxon>environmental samples</taxon>
    </lineage>
</organism>
<protein>
    <recommendedName>
        <fullName evidence="4">Secreted protein</fullName>
    </recommendedName>
</protein>
<keyword evidence="1" id="KW-0732">Signal</keyword>
<evidence type="ECO:0000256" key="1">
    <source>
        <dbReference type="SAM" id="SignalP"/>
    </source>
</evidence>
<feature type="signal peptide" evidence="1">
    <location>
        <begin position="1"/>
        <end position="18"/>
    </location>
</feature>
<reference evidence="2" key="1">
    <citation type="journal article" date="2012" name="Environ. Microbiol.">
        <title>Genomic content of uncultured Bacteroidetes from contrasting oceanic provinces in the North Atlantic Ocean.</title>
        <authorList>
            <person name="Gomez-Pereira P.R."/>
            <person name="Schuler M."/>
            <person name="Fuchs B.M."/>
            <person name="Bennke C."/>
            <person name="Teeling H."/>
            <person name="Waldmann J."/>
            <person name="Richter M."/>
            <person name="Barbe V."/>
            <person name="Bataille E."/>
            <person name="Glockner F.O."/>
            <person name="Amann R."/>
        </authorList>
    </citation>
    <scope>NUCLEOTIDE SEQUENCE</scope>
</reference>
<proteinExistence type="predicted"/>
<sequence length="251" mass="28791">MKQLLLTLLITFTFSLNAQYAVMYAVDLNEGAEEDYLKLEAFWSEIHKEAIKQGSQNGWSVWKRTPKETDEANAPEYIIFDGFESEEKMNAGYNGTELAFQTYKGKMSRRSIQRMLDQTGSESKERRTYQLKGVAATILAGGDIKKGDKMSVNFMNKKTDDFENYETQVWKPVAEKNILAGNLRQWILVEAISRSENAYSGWTHLVFNVQSENQGEPVMMSGFKWDKLWEGIESSRDMSEADELVCVYSMN</sequence>
<reference evidence="2" key="2">
    <citation type="submission" date="2012-02" db="EMBL/GenBank/DDBJ databases">
        <authorList>
            <person name="Genoscope - CEA"/>
        </authorList>
    </citation>
    <scope>NUCLEOTIDE SEQUENCE</scope>
</reference>
<name>H6RH80_9BACT</name>
<accession>H6RH80</accession>
<gene>
    <name evidence="3" type="ORF">VIS_S18_DB-B8_0036</name>
    <name evidence="2" type="ORF">VIS_S18DAB70036</name>
</gene>
<feature type="chain" id="PRO_5010834943" description="Secreted protein" evidence="1">
    <location>
        <begin position="19"/>
        <end position="251"/>
    </location>
</feature>
<dbReference type="EMBL" id="FO117607">
    <property type="protein sequence ID" value="CCG00431.1"/>
    <property type="molecule type" value="Genomic_DNA"/>
</dbReference>